<feature type="transmembrane region" description="Helical" evidence="6">
    <location>
        <begin position="61"/>
        <end position="86"/>
    </location>
</feature>
<evidence type="ECO:0000256" key="6">
    <source>
        <dbReference type="SAM" id="Phobius"/>
    </source>
</evidence>
<dbReference type="GO" id="GO:0022857">
    <property type="term" value="F:transmembrane transporter activity"/>
    <property type="evidence" value="ECO:0007669"/>
    <property type="project" value="InterPro"/>
</dbReference>
<comment type="similarity">
    <text evidence="2">Belongs to the CTL (choline transporter-like) family.</text>
</comment>
<sequence length="924" mass="103589">MTVIFALTFSTLVALRYIPGAVVWSIIVFSIAVLIVGTIVLWYFLSFYIASLLYKETAKVLAALPLMVFIPVLITLLQIVVLIAFVTTTVWMLTGRELYKEGENTYRYEMNGVMVFTVIFNFVITCWTLRFFAGIQHMVISGSVAAWYFAKNKQYLDSPICTSFCNAMNFHLGTVAFGSFILTLFAVFKAILRACFRNACCRCVTTVYCSTVEVILKFLSNNSFIETAIHGQSYLRSAKRVTKLLISNAASVTAINCVGDFVLMMIGFIVTVVATGISFALFMNAEKGTWILPVVICLIVNIIIISLTFSVFQIIIDTLFICFCEDLVINDGTSRPYCMSRGLMEFVENSKKLNGNENRQQETENYDSKIRGCESGVFGNIRNERGDGTMIDSLRNNTMGNLTSNILEEQQLGEFKKISSNADVDVELPAPPESRTLTDKKGFVIFGILMLVLFPFLIYTLVKSDIRRLGHGVDSCGNLCGVTNAKISGINCSGQDYSNQPVQKGKKCIDEDDIFGNNTIYTAEVWQYTLNSWWKFIIDIVITIVLSIGMLVLFRYIPGVIVWGVSVFSLIVAVAVTSFFWFNFKQDNNQGWLSLALISTVFTIIIFILFVVMFKRIQLIIQLYKETTKAIFAMPAIIFLPLITLIIQVLVLTLMIVTSVWMATARELKKDQQNTYQYHQNGAMQFAMAFNIIVTIWALQFFAGCQYMTLAGSVAQWFFKKNQANSPIVVSFTNTMRFHLGTIALGSFIITLMALIRAVIRSLINNNKLKWLCDCCCGNLEALLKFLSKNSYIETAIHGQSFFRSGKRAAKQLITNAGSVIALNAVGDFVMVMTQFILVAISTAIAYALFLDSPNNLLLPTVISFILNLIIVVIIFGVFGTTVDTLFICFCEDKSINDGTTKPYYMSKGLMQFVENSKKFYKEN</sequence>
<gene>
    <name evidence="7" type="ORF">GEV33_009231</name>
</gene>
<feature type="transmembrane region" description="Helical" evidence="6">
    <location>
        <begin position="443"/>
        <end position="462"/>
    </location>
</feature>
<evidence type="ECO:0000256" key="1">
    <source>
        <dbReference type="ARBA" id="ARBA00004141"/>
    </source>
</evidence>
<dbReference type="Pfam" id="PF04515">
    <property type="entry name" value="Choline_transpo"/>
    <property type="match status" value="2"/>
</dbReference>
<keyword evidence="5 6" id="KW-0472">Membrane</keyword>
<keyword evidence="4 6" id="KW-1133">Transmembrane helix</keyword>
<feature type="transmembrane region" description="Helical" evidence="6">
    <location>
        <begin position="533"/>
        <end position="554"/>
    </location>
</feature>
<comment type="subcellular location">
    <subcellularLocation>
        <location evidence="1">Membrane</location>
        <topology evidence="1">Multi-pass membrane protein</topology>
    </subcellularLocation>
</comment>
<feature type="transmembrane region" description="Helical" evidence="6">
    <location>
        <begin position="594"/>
        <end position="614"/>
    </location>
</feature>
<keyword evidence="8" id="KW-1185">Reference proteome</keyword>
<name>A0A8J6L9T0_TENMO</name>
<evidence type="ECO:0000313" key="8">
    <source>
        <dbReference type="Proteomes" id="UP000719412"/>
    </source>
</evidence>
<feature type="transmembrane region" description="Helical" evidence="6">
    <location>
        <begin position="261"/>
        <end position="284"/>
    </location>
</feature>
<dbReference type="InterPro" id="IPR007603">
    <property type="entry name" value="Choline_transptr-like"/>
</dbReference>
<evidence type="ECO:0000256" key="2">
    <source>
        <dbReference type="ARBA" id="ARBA00007168"/>
    </source>
</evidence>
<evidence type="ECO:0008006" key="9">
    <source>
        <dbReference type="Google" id="ProtNLM"/>
    </source>
</evidence>
<dbReference type="PANTHER" id="PTHR12385">
    <property type="entry name" value="CHOLINE TRANSPORTER-LIKE (SLC FAMILY 44)"/>
    <property type="match status" value="1"/>
</dbReference>
<evidence type="ECO:0000256" key="3">
    <source>
        <dbReference type="ARBA" id="ARBA00022692"/>
    </source>
</evidence>
<dbReference type="EMBL" id="JABDTM020025164">
    <property type="protein sequence ID" value="KAH0813560.1"/>
    <property type="molecule type" value="Genomic_DNA"/>
</dbReference>
<evidence type="ECO:0000313" key="7">
    <source>
        <dbReference type="EMBL" id="KAH0813560.1"/>
    </source>
</evidence>
<feature type="transmembrane region" description="Helical" evidence="6">
    <location>
        <begin position="829"/>
        <end position="850"/>
    </location>
</feature>
<evidence type="ECO:0000256" key="5">
    <source>
        <dbReference type="ARBA" id="ARBA00023136"/>
    </source>
</evidence>
<dbReference type="GO" id="GO:0016020">
    <property type="term" value="C:membrane"/>
    <property type="evidence" value="ECO:0007669"/>
    <property type="project" value="UniProtKB-SubCell"/>
</dbReference>
<dbReference type="AlphaFoldDB" id="A0A8J6L9T0"/>
<feature type="transmembrane region" description="Helical" evidence="6">
    <location>
        <begin position="26"/>
        <end position="49"/>
    </location>
</feature>
<feature type="transmembrane region" description="Helical" evidence="6">
    <location>
        <begin position="635"/>
        <end position="663"/>
    </location>
</feature>
<comment type="caution">
    <text evidence="7">The sequence shown here is derived from an EMBL/GenBank/DDBJ whole genome shotgun (WGS) entry which is preliminary data.</text>
</comment>
<feature type="transmembrane region" description="Helical" evidence="6">
    <location>
        <begin position="290"/>
        <end position="312"/>
    </location>
</feature>
<feature type="transmembrane region" description="Helical" evidence="6">
    <location>
        <begin position="106"/>
        <end position="124"/>
    </location>
</feature>
<feature type="transmembrane region" description="Helical" evidence="6">
    <location>
        <begin position="683"/>
        <end position="703"/>
    </location>
</feature>
<protein>
    <recommendedName>
        <fullName evidence="9">Choline transporter-like protein 1</fullName>
    </recommendedName>
</protein>
<feature type="transmembrane region" description="Helical" evidence="6">
    <location>
        <begin position="857"/>
        <end position="879"/>
    </location>
</feature>
<keyword evidence="3 6" id="KW-0812">Transmembrane</keyword>
<dbReference type="PANTHER" id="PTHR12385:SF96">
    <property type="entry name" value="CHOLINE TRANSPORTER-LIKE PROTEIN"/>
    <property type="match status" value="1"/>
</dbReference>
<feature type="transmembrane region" description="Helical" evidence="6">
    <location>
        <begin position="561"/>
        <end position="582"/>
    </location>
</feature>
<reference evidence="7" key="1">
    <citation type="journal article" date="2020" name="J Insects Food Feed">
        <title>The yellow mealworm (Tenebrio molitor) genome: a resource for the emerging insects as food and feed industry.</title>
        <authorList>
            <person name="Eriksson T."/>
            <person name="Andere A."/>
            <person name="Kelstrup H."/>
            <person name="Emery V."/>
            <person name="Picard C."/>
        </authorList>
    </citation>
    <scope>NUCLEOTIDE SEQUENCE</scope>
    <source>
        <strain evidence="7">Stoneville</strain>
        <tissue evidence="7">Whole head</tissue>
    </source>
</reference>
<organism evidence="7 8">
    <name type="scientific">Tenebrio molitor</name>
    <name type="common">Yellow mealworm beetle</name>
    <dbReference type="NCBI Taxonomy" id="7067"/>
    <lineage>
        <taxon>Eukaryota</taxon>
        <taxon>Metazoa</taxon>
        <taxon>Ecdysozoa</taxon>
        <taxon>Arthropoda</taxon>
        <taxon>Hexapoda</taxon>
        <taxon>Insecta</taxon>
        <taxon>Pterygota</taxon>
        <taxon>Neoptera</taxon>
        <taxon>Endopterygota</taxon>
        <taxon>Coleoptera</taxon>
        <taxon>Polyphaga</taxon>
        <taxon>Cucujiformia</taxon>
        <taxon>Tenebrionidae</taxon>
        <taxon>Tenebrio</taxon>
    </lineage>
</organism>
<reference evidence="7" key="2">
    <citation type="submission" date="2021-08" db="EMBL/GenBank/DDBJ databases">
        <authorList>
            <person name="Eriksson T."/>
        </authorList>
    </citation>
    <scope>NUCLEOTIDE SEQUENCE</scope>
    <source>
        <strain evidence="7">Stoneville</strain>
        <tissue evidence="7">Whole head</tissue>
    </source>
</reference>
<feature type="transmembrane region" description="Helical" evidence="6">
    <location>
        <begin position="170"/>
        <end position="192"/>
    </location>
</feature>
<proteinExistence type="inferred from homology"/>
<dbReference type="Proteomes" id="UP000719412">
    <property type="component" value="Unassembled WGS sequence"/>
</dbReference>
<feature type="transmembrane region" description="Helical" evidence="6">
    <location>
        <begin position="738"/>
        <end position="760"/>
    </location>
</feature>
<accession>A0A8J6L9T0</accession>
<evidence type="ECO:0000256" key="4">
    <source>
        <dbReference type="ARBA" id="ARBA00022989"/>
    </source>
</evidence>